<keyword evidence="3" id="KW-0238">DNA-binding</keyword>
<dbReference type="GO" id="GO:0000976">
    <property type="term" value="F:transcription cis-regulatory region binding"/>
    <property type="evidence" value="ECO:0007669"/>
    <property type="project" value="TreeGrafter"/>
</dbReference>
<dbReference type="EMBL" id="JACHEP010000020">
    <property type="protein sequence ID" value="MBB5325713.1"/>
    <property type="molecule type" value="Genomic_DNA"/>
</dbReference>
<dbReference type="SUPFAM" id="SSF47413">
    <property type="entry name" value="lambda repressor-like DNA-binding domains"/>
    <property type="match status" value="1"/>
</dbReference>
<dbReference type="Gene3D" id="3.40.50.2300">
    <property type="match status" value="2"/>
</dbReference>
<accession>A0A7W8IS54</accession>
<dbReference type="InterPro" id="IPR000843">
    <property type="entry name" value="HTH_LacI"/>
</dbReference>
<organism evidence="6 7">
    <name type="scientific">Anoxybacteroides tepidamans</name>
    <dbReference type="NCBI Taxonomy" id="265948"/>
    <lineage>
        <taxon>Bacteria</taxon>
        <taxon>Bacillati</taxon>
        <taxon>Bacillota</taxon>
        <taxon>Bacilli</taxon>
        <taxon>Bacillales</taxon>
        <taxon>Anoxybacillaceae</taxon>
        <taxon>Anoxybacteroides</taxon>
    </lineage>
</organism>
<reference evidence="6 7" key="1">
    <citation type="submission" date="2020-08" db="EMBL/GenBank/DDBJ databases">
        <title>Genomic Encyclopedia of Type Strains, Phase IV (KMG-IV): sequencing the most valuable type-strain genomes for metagenomic binning, comparative biology and taxonomic classification.</title>
        <authorList>
            <person name="Goeker M."/>
        </authorList>
    </citation>
    <scope>NUCLEOTIDE SEQUENCE [LARGE SCALE GENOMIC DNA]</scope>
    <source>
        <strain evidence="6 7">DSM 16325</strain>
    </source>
</reference>
<dbReference type="Proteomes" id="UP000520011">
    <property type="component" value="Unassembled WGS sequence"/>
</dbReference>
<dbReference type="SMART" id="SM00354">
    <property type="entry name" value="HTH_LACI"/>
    <property type="match status" value="1"/>
</dbReference>
<evidence type="ECO:0000256" key="3">
    <source>
        <dbReference type="ARBA" id="ARBA00023125"/>
    </source>
</evidence>
<dbReference type="Pfam" id="PF00356">
    <property type="entry name" value="LacI"/>
    <property type="match status" value="1"/>
</dbReference>
<evidence type="ECO:0000313" key="6">
    <source>
        <dbReference type="EMBL" id="MBB5325713.1"/>
    </source>
</evidence>
<dbReference type="Pfam" id="PF13377">
    <property type="entry name" value="Peripla_BP_3"/>
    <property type="match status" value="1"/>
</dbReference>
<dbReference type="InterPro" id="IPR010982">
    <property type="entry name" value="Lambda_DNA-bd_dom_sf"/>
</dbReference>
<dbReference type="PANTHER" id="PTHR30146">
    <property type="entry name" value="LACI-RELATED TRANSCRIPTIONAL REPRESSOR"/>
    <property type="match status" value="1"/>
</dbReference>
<dbReference type="InterPro" id="IPR046335">
    <property type="entry name" value="LacI/GalR-like_sensor"/>
</dbReference>
<sequence length="337" mass="38789">MKNSVTMRDIAERLGVSSVTVSKALNDKEGVSEELRTKIKMLAEELGYRFNAAAKSMKEGVTYNVGVIIPERFTGLSQSFYLKIYQAISKKLEEHGYYGMLYILDTEDEEQLNLPRIYYEQKVDGIILLGQISKDYIEKIQSVDIPKIFLDFYDEHSDVDTVITDNFYGAYEITNYLIKNGHRKIAYVGNIYSTSSIQDRFLGYFKSLLEHRIKLNEKFIINDRDERGKYIDIELPDELPTAFVCNCDQVAHNLVTKLKKLGYSVPDDFSVVGFDNDIYATITDPPLTTVEVDIEEMAKTAVQFIIGKIKNKHRKFGRVQIKGRIIYRDSVKNIETR</sequence>
<name>A0A7W8IS54_9BACL</name>
<evidence type="ECO:0000256" key="2">
    <source>
        <dbReference type="ARBA" id="ARBA00023015"/>
    </source>
</evidence>
<dbReference type="GO" id="GO:0003700">
    <property type="term" value="F:DNA-binding transcription factor activity"/>
    <property type="evidence" value="ECO:0007669"/>
    <property type="project" value="TreeGrafter"/>
</dbReference>
<protein>
    <submittedName>
        <fullName evidence="6">LacI family transcriptional regulator</fullName>
    </submittedName>
</protein>
<evidence type="ECO:0000256" key="1">
    <source>
        <dbReference type="ARBA" id="ARBA00022491"/>
    </source>
</evidence>
<evidence type="ECO:0000313" key="7">
    <source>
        <dbReference type="Proteomes" id="UP000520011"/>
    </source>
</evidence>
<evidence type="ECO:0000256" key="4">
    <source>
        <dbReference type="ARBA" id="ARBA00023163"/>
    </source>
</evidence>
<gene>
    <name evidence="6" type="ORF">HNQ34_002814</name>
</gene>
<evidence type="ECO:0000259" key="5">
    <source>
        <dbReference type="PROSITE" id="PS50932"/>
    </source>
</evidence>
<keyword evidence="7" id="KW-1185">Reference proteome</keyword>
<keyword evidence="2" id="KW-0805">Transcription regulation</keyword>
<dbReference type="CDD" id="cd19974">
    <property type="entry name" value="PBP1_LacI-like"/>
    <property type="match status" value="1"/>
</dbReference>
<keyword evidence="4" id="KW-0804">Transcription</keyword>
<dbReference type="InterPro" id="IPR028082">
    <property type="entry name" value="Peripla_BP_I"/>
</dbReference>
<dbReference type="AlphaFoldDB" id="A0A7W8IS54"/>
<dbReference type="Gene3D" id="1.10.260.40">
    <property type="entry name" value="lambda repressor-like DNA-binding domains"/>
    <property type="match status" value="1"/>
</dbReference>
<dbReference type="CDD" id="cd01392">
    <property type="entry name" value="HTH_LacI"/>
    <property type="match status" value="1"/>
</dbReference>
<dbReference type="SUPFAM" id="SSF53822">
    <property type="entry name" value="Periplasmic binding protein-like I"/>
    <property type="match status" value="1"/>
</dbReference>
<dbReference type="RefSeq" id="WP_183255548.1">
    <property type="nucleotide sequence ID" value="NZ_JACHEP010000020.1"/>
</dbReference>
<proteinExistence type="predicted"/>
<dbReference type="PANTHER" id="PTHR30146:SF148">
    <property type="entry name" value="HTH-TYPE TRANSCRIPTIONAL REPRESSOR PURR-RELATED"/>
    <property type="match status" value="1"/>
</dbReference>
<keyword evidence="1" id="KW-0678">Repressor</keyword>
<dbReference type="PROSITE" id="PS50932">
    <property type="entry name" value="HTH_LACI_2"/>
    <property type="match status" value="1"/>
</dbReference>
<comment type="caution">
    <text evidence="6">The sequence shown here is derived from an EMBL/GenBank/DDBJ whole genome shotgun (WGS) entry which is preliminary data.</text>
</comment>
<feature type="domain" description="HTH lacI-type" evidence="5">
    <location>
        <begin position="5"/>
        <end position="59"/>
    </location>
</feature>